<dbReference type="InterPro" id="IPR006665">
    <property type="entry name" value="OmpA-like"/>
</dbReference>
<evidence type="ECO:0000256" key="5">
    <source>
        <dbReference type="SAM" id="Coils"/>
    </source>
</evidence>
<dbReference type="InterPro" id="IPR050330">
    <property type="entry name" value="Bact_OuterMem_StrucFunc"/>
</dbReference>
<dbReference type="SUPFAM" id="SSF57997">
    <property type="entry name" value="Tropomyosin"/>
    <property type="match status" value="1"/>
</dbReference>
<dbReference type="PROSITE" id="PS51257">
    <property type="entry name" value="PROKAR_LIPOPROTEIN"/>
    <property type="match status" value="1"/>
</dbReference>
<dbReference type="PRINTS" id="PR01021">
    <property type="entry name" value="OMPADOMAIN"/>
</dbReference>
<comment type="caution">
    <text evidence="7">The sequence shown here is derived from an EMBL/GenBank/DDBJ whole genome shotgun (WGS) entry which is preliminary data.</text>
</comment>
<evidence type="ECO:0000313" key="7">
    <source>
        <dbReference type="EMBL" id="KGE89688.1"/>
    </source>
</evidence>
<keyword evidence="5" id="KW-0175">Coiled coil</keyword>
<dbReference type="SUPFAM" id="SSF103088">
    <property type="entry name" value="OmpA-like"/>
    <property type="match status" value="1"/>
</dbReference>
<evidence type="ECO:0000313" key="8">
    <source>
        <dbReference type="Proteomes" id="UP000029736"/>
    </source>
</evidence>
<reference evidence="7 8" key="1">
    <citation type="journal article" date="2014" name="Int. J. Syst. Evol. Microbiol.">
        <title>Phaeodactylibacter xiamenensis gen. nov., sp. nov., a member of the family Saprospiraceae isolated from the marine alga Phaeodactylum tricornutum.</title>
        <authorList>
            <person name="Chen Z.Jr."/>
            <person name="Lei X."/>
            <person name="Lai Q."/>
            <person name="Li Y."/>
            <person name="Zhang B."/>
            <person name="Zhang J."/>
            <person name="Zhang H."/>
            <person name="Yang L."/>
            <person name="Zheng W."/>
            <person name="Tian Y."/>
            <person name="Yu Z."/>
            <person name="Xu H.Jr."/>
            <person name="Zheng T."/>
        </authorList>
    </citation>
    <scope>NUCLEOTIDE SEQUENCE [LARGE SCALE GENOMIC DNA]</scope>
    <source>
        <strain evidence="7 8">KD52</strain>
    </source>
</reference>
<keyword evidence="2 4" id="KW-0472">Membrane</keyword>
<dbReference type="PANTHER" id="PTHR30329">
    <property type="entry name" value="STATOR ELEMENT OF FLAGELLAR MOTOR COMPLEX"/>
    <property type="match status" value="1"/>
</dbReference>
<evidence type="ECO:0000256" key="1">
    <source>
        <dbReference type="ARBA" id="ARBA00004442"/>
    </source>
</evidence>
<dbReference type="CDD" id="cd07185">
    <property type="entry name" value="OmpA_C-like"/>
    <property type="match status" value="1"/>
</dbReference>
<keyword evidence="8" id="KW-1185">Reference proteome</keyword>
<dbReference type="RefSeq" id="WP_044215857.1">
    <property type="nucleotide sequence ID" value="NZ_JBKAGJ010000005.1"/>
</dbReference>
<protein>
    <recommendedName>
        <fullName evidence="6">OmpA-like domain-containing protein</fullName>
    </recommendedName>
</protein>
<dbReference type="OrthoDB" id="9815217at2"/>
<evidence type="ECO:0000259" key="6">
    <source>
        <dbReference type="PROSITE" id="PS51123"/>
    </source>
</evidence>
<evidence type="ECO:0000256" key="2">
    <source>
        <dbReference type="ARBA" id="ARBA00023136"/>
    </source>
</evidence>
<keyword evidence="3" id="KW-0998">Cell outer membrane</keyword>
<feature type="domain" description="OmpA-like" evidence="6">
    <location>
        <begin position="200"/>
        <end position="317"/>
    </location>
</feature>
<dbReference type="AlphaFoldDB" id="A0A098SDH7"/>
<dbReference type="Gene3D" id="1.10.287.1490">
    <property type="match status" value="1"/>
</dbReference>
<dbReference type="InterPro" id="IPR006664">
    <property type="entry name" value="OMP_bac"/>
</dbReference>
<dbReference type="Proteomes" id="UP000029736">
    <property type="component" value="Unassembled WGS sequence"/>
</dbReference>
<evidence type="ECO:0000256" key="4">
    <source>
        <dbReference type="PROSITE-ProRule" id="PRU00473"/>
    </source>
</evidence>
<dbReference type="Pfam" id="PF00691">
    <property type="entry name" value="OmpA"/>
    <property type="match status" value="1"/>
</dbReference>
<dbReference type="PROSITE" id="PS51123">
    <property type="entry name" value="OMPA_2"/>
    <property type="match status" value="1"/>
</dbReference>
<evidence type="ECO:0000256" key="3">
    <source>
        <dbReference type="ARBA" id="ARBA00023237"/>
    </source>
</evidence>
<name>A0A098SDH7_9BACT</name>
<organism evidence="7 8">
    <name type="scientific">Phaeodactylibacter xiamenensis</name>
    <dbReference type="NCBI Taxonomy" id="1524460"/>
    <lineage>
        <taxon>Bacteria</taxon>
        <taxon>Pseudomonadati</taxon>
        <taxon>Bacteroidota</taxon>
        <taxon>Saprospiria</taxon>
        <taxon>Saprospirales</taxon>
        <taxon>Haliscomenobacteraceae</taxon>
        <taxon>Phaeodactylibacter</taxon>
    </lineage>
</organism>
<dbReference type="STRING" id="1524460.IX84_01240"/>
<dbReference type="InterPro" id="IPR036737">
    <property type="entry name" value="OmpA-like_sf"/>
</dbReference>
<gene>
    <name evidence="7" type="ORF">IX84_01240</name>
</gene>
<proteinExistence type="predicted"/>
<comment type="subcellular location">
    <subcellularLocation>
        <location evidence="1">Cell outer membrane</location>
    </subcellularLocation>
</comment>
<dbReference type="Gene3D" id="3.30.1330.60">
    <property type="entry name" value="OmpA-like domain"/>
    <property type="match status" value="1"/>
</dbReference>
<dbReference type="EMBL" id="JPOS01000003">
    <property type="protein sequence ID" value="KGE89688.1"/>
    <property type="molecule type" value="Genomic_DNA"/>
</dbReference>
<dbReference type="GO" id="GO:0009279">
    <property type="term" value="C:cell outer membrane"/>
    <property type="evidence" value="ECO:0007669"/>
    <property type="project" value="UniProtKB-SubCell"/>
</dbReference>
<sequence length="326" mass="37122">MQRYLFPILALALSLSSCVSYQKYEDALADRDKLQANYNDLETQLETAQGQNKILREQKEDLEKDLANTREDLRTLQNRYEQLDKANQDLLKRYDRMLEQNEKMLESSSDERQKLMAQLTLKEQELDRRERQLQQLESEIEQRETETEALRKSLVEREARVNELESAIAEKEQKLNALRERINQALLGFSDADLTVREQNGKVYVSLSQNLLFPSGSKTINSAGKDAIQKVAEVLKNNPDIAITVEGHTDTDGDAAFNWDLSVGRATSVVKVLTANGVDPERITAAGRGEFYPVASNDTAKGKAQNRRTEIILTPKLEALYEWIGE</sequence>
<accession>A0A098SDH7</accession>
<dbReference type="PANTHER" id="PTHR30329:SF21">
    <property type="entry name" value="LIPOPROTEIN YIAD-RELATED"/>
    <property type="match status" value="1"/>
</dbReference>
<feature type="coiled-coil region" evidence="5">
    <location>
        <begin position="24"/>
        <end position="188"/>
    </location>
</feature>